<dbReference type="AlphaFoldDB" id="A0A0J1BIQ3"/>
<comment type="caution">
    <text evidence="1">The sequence shown here is derived from an EMBL/GenBank/DDBJ whole genome shotgun (WGS) entry which is preliminary data.</text>
</comment>
<dbReference type="PROSITE" id="PS51257">
    <property type="entry name" value="PROKAR_LIPOPROTEIN"/>
    <property type="match status" value="1"/>
</dbReference>
<keyword evidence="1" id="KW-0812">Transmembrane</keyword>
<dbReference type="OrthoDB" id="269097at2"/>
<name>A0A0J1BIQ3_RHOIS</name>
<evidence type="ECO:0000313" key="1">
    <source>
        <dbReference type="EMBL" id="KLU06416.1"/>
    </source>
</evidence>
<dbReference type="EMBL" id="LECT01000015">
    <property type="protein sequence ID" value="KLU06416.1"/>
    <property type="molecule type" value="Genomic_DNA"/>
</dbReference>
<protein>
    <submittedName>
        <fullName evidence="1">Transmembrane region and signal peptide protein</fullName>
    </submittedName>
</protein>
<dbReference type="Proteomes" id="UP000036367">
    <property type="component" value="Unassembled WGS sequence"/>
</dbReference>
<dbReference type="PATRIC" id="fig|595434.4.peg.1555"/>
<keyword evidence="2" id="KW-1185">Reference proteome</keyword>
<sequence length="205" mass="21839">MTRLTERKLSGTLFLTCVVGALCLLSGGCAPLQLSALKMPSMKPPKLSELSGMAAGGTDPESRFDTVGSGATLSSGTFNEEVYHKVREAKANDSIVLQVVGDRTPVRVLPLPPASGSNPQGQSVFVSTLLKQTGVDKRFGRLEAVLYRHSSDSVEGLRMEVMFADHGAGDVRPESDYALRAGDRLVVREGQFGGLSSLVDMALQR</sequence>
<evidence type="ECO:0000313" key="2">
    <source>
        <dbReference type="Proteomes" id="UP000036367"/>
    </source>
</evidence>
<dbReference type="RefSeq" id="WP_047813469.1">
    <property type="nucleotide sequence ID" value="NZ_LECT01000015.1"/>
</dbReference>
<keyword evidence="1" id="KW-0472">Membrane</keyword>
<accession>A0A0J1BIQ3</accession>
<proteinExistence type="predicted"/>
<reference evidence="1" key="1">
    <citation type="submission" date="2015-05" db="EMBL/GenBank/DDBJ databases">
        <title>Permanent draft genome of Rhodopirellula islandicus K833.</title>
        <authorList>
            <person name="Kizina J."/>
            <person name="Richter M."/>
            <person name="Glockner F.O."/>
            <person name="Harder J."/>
        </authorList>
    </citation>
    <scope>NUCLEOTIDE SEQUENCE [LARGE SCALE GENOMIC DNA]</scope>
    <source>
        <strain evidence="1">K833</strain>
    </source>
</reference>
<gene>
    <name evidence="1" type="ORF">RISK_001627</name>
</gene>
<organism evidence="1 2">
    <name type="scientific">Rhodopirellula islandica</name>
    <dbReference type="NCBI Taxonomy" id="595434"/>
    <lineage>
        <taxon>Bacteria</taxon>
        <taxon>Pseudomonadati</taxon>
        <taxon>Planctomycetota</taxon>
        <taxon>Planctomycetia</taxon>
        <taxon>Pirellulales</taxon>
        <taxon>Pirellulaceae</taxon>
        <taxon>Rhodopirellula</taxon>
    </lineage>
</organism>